<protein>
    <submittedName>
        <fullName evidence="7">FAD-binding oxidoreductase</fullName>
    </submittedName>
</protein>
<dbReference type="Gene3D" id="3.40.462.20">
    <property type="match status" value="1"/>
</dbReference>
<keyword evidence="3" id="KW-0285">Flavoprotein</keyword>
<comment type="caution">
    <text evidence="7">The sequence shown here is derived from an EMBL/GenBank/DDBJ whole genome shotgun (WGS) entry which is preliminary data.</text>
</comment>
<dbReference type="PROSITE" id="PS51387">
    <property type="entry name" value="FAD_PCMH"/>
    <property type="match status" value="1"/>
</dbReference>
<dbReference type="Gene3D" id="3.30.43.10">
    <property type="entry name" value="Uridine Diphospho-n-acetylenolpyruvylglucosamine Reductase, domain 2"/>
    <property type="match status" value="1"/>
</dbReference>
<accession>A0ABP6P0I5</accession>
<dbReference type="InterPro" id="IPR016166">
    <property type="entry name" value="FAD-bd_PCMH"/>
</dbReference>
<feature type="domain" description="FAD-binding PCMH-type" evidence="6">
    <location>
        <begin position="49"/>
        <end position="216"/>
    </location>
</feature>
<dbReference type="SUPFAM" id="SSF56176">
    <property type="entry name" value="FAD-binding/transporter-associated domain-like"/>
    <property type="match status" value="1"/>
</dbReference>
<proteinExistence type="inferred from homology"/>
<dbReference type="InterPro" id="IPR016167">
    <property type="entry name" value="FAD-bd_PCMH_sub1"/>
</dbReference>
<dbReference type="InterPro" id="IPR016169">
    <property type="entry name" value="FAD-bd_PCMH_sub2"/>
</dbReference>
<evidence type="ECO:0000256" key="1">
    <source>
        <dbReference type="ARBA" id="ARBA00001974"/>
    </source>
</evidence>
<sequence>MSLTTHTTVTETAIPEISFEPLGARLTGAVHTPDDPRYDELVSPWNLAVPVRPAAVVDARTADDVVEAVRFARAHGLTTGVQATGHGAIPGIAGHLLVATKALDEVTVHPEGWARVGAGAKWLPVIEAAAPYGLAPLNGSSSDVGIVGYTTGGGVGPMARTYGIAADRVRAFDVVTGDGMLRRATPTEHPDLFFALRGGKGNVGIVTAVEFDLIHQPSFYGGAIYFDGVDAARVIDRWRDWSEALPEQATTSFVLFQLPPLPEIPPPLAGKMTLGVRFLWTGEPEEGARLLNELRAVAPVILDDAALKPYTAVDSVHADPVDPMPVIDPAILLSDFPAEAAEMLLAVAGYGSGSPQVMIEVRQLGGAYAREPEHPNAFDHRDAKFSLLVVGMAPDPRSAPHADLVFAAMADWDNGRVWPNFGPAHDARSARRAYDEATLQRFAEINRRYDPDGVLNIGRYTRELVR</sequence>
<comment type="similarity">
    <text evidence="2">Belongs to the oxygen-dependent FAD-linked oxidoreductase family.</text>
</comment>
<name>A0ABP6P0I5_9ACTN</name>
<keyword evidence="4" id="KW-0274">FAD</keyword>
<dbReference type="EMBL" id="BAAAVV010000003">
    <property type="protein sequence ID" value="GAA3163768.1"/>
    <property type="molecule type" value="Genomic_DNA"/>
</dbReference>
<keyword evidence="5" id="KW-0560">Oxidoreductase</keyword>
<evidence type="ECO:0000256" key="4">
    <source>
        <dbReference type="ARBA" id="ARBA00022827"/>
    </source>
</evidence>
<evidence type="ECO:0000256" key="2">
    <source>
        <dbReference type="ARBA" id="ARBA00005466"/>
    </source>
</evidence>
<evidence type="ECO:0000313" key="7">
    <source>
        <dbReference type="EMBL" id="GAA3163768.1"/>
    </source>
</evidence>
<dbReference type="RefSeq" id="WP_344688102.1">
    <property type="nucleotide sequence ID" value="NZ_BAAAVV010000003.1"/>
</dbReference>
<dbReference type="Gene3D" id="3.30.465.10">
    <property type="match status" value="1"/>
</dbReference>
<evidence type="ECO:0000259" key="6">
    <source>
        <dbReference type="PROSITE" id="PS51387"/>
    </source>
</evidence>
<dbReference type="Pfam" id="PF01565">
    <property type="entry name" value="FAD_binding_4"/>
    <property type="match status" value="1"/>
</dbReference>
<dbReference type="PANTHER" id="PTHR42973">
    <property type="entry name" value="BINDING OXIDOREDUCTASE, PUTATIVE (AFU_ORTHOLOGUE AFUA_1G17690)-RELATED"/>
    <property type="match status" value="1"/>
</dbReference>
<gene>
    <name evidence="7" type="ORF">GCM10010531_14780</name>
</gene>
<dbReference type="InterPro" id="IPR036318">
    <property type="entry name" value="FAD-bd_PCMH-like_sf"/>
</dbReference>
<dbReference type="InterPro" id="IPR050416">
    <property type="entry name" value="FAD-linked_Oxidoreductase"/>
</dbReference>
<organism evidence="7 8">
    <name type="scientific">Blastococcus jejuensis</name>
    <dbReference type="NCBI Taxonomy" id="351224"/>
    <lineage>
        <taxon>Bacteria</taxon>
        <taxon>Bacillati</taxon>
        <taxon>Actinomycetota</taxon>
        <taxon>Actinomycetes</taxon>
        <taxon>Geodermatophilales</taxon>
        <taxon>Geodermatophilaceae</taxon>
        <taxon>Blastococcus</taxon>
    </lineage>
</organism>
<dbReference type="Proteomes" id="UP001499924">
    <property type="component" value="Unassembled WGS sequence"/>
</dbReference>
<keyword evidence="8" id="KW-1185">Reference proteome</keyword>
<evidence type="ECO:0000256" key="3">
    <source>
        <dbReference type="ARBA" id="ARBA00022630"/>
    </source>
</evidence>
<reference evidence="8" key="1">
    <citation type="journal article" date="2019" name="Int. J. Syst. Evol. Microbiol.">
        <title>The Global Catalogue of Microorganisms (GCM) 10K type strain sequencing project: providing services to taxonomists for standard genome sequencing and annotation.</title>
        <authorList>
            <consortium name="The Broad Institute Genomics Platform"/>
            <consortium name="The Broad Institute Genome Sequencing Center for Infectious Disease"/>
            <person name="Wu L."/>
            <person name="Ma J."/>
        </authorList>
    </citation>
    <scope>NUCLEOTIDE SEQUENCE [LARGE SCALE GENOMIC DNA]</scope>
    <source>
        <strain evidence="8">JCM 15614</strain>
    </source>
</reference>
<comment type="cofactor">
    <cofactor evidence="1">
        <name>FAD</name>
        <dbReference type="ChEBI" id="CHEBI:57692"/>
    </cofactor>
</comment>
<dbReference type="PANTHER" id="PTHR42973:SF39">
    <property type="entry name" value="FAD-BINDING PCMH-TYPE DOMAIN-CONTAINING PROTEIN"/>
    <property type="match status" value="1"/>
</dbReference>
<evidence type="ECO:0000313" key="8">
    <source>
        <dbReference type="Proteomes" id="UP001499924"/>
    </source>
</evidence>
<evidence type="ECO:0000256" key="5">
    <source>
        <dbReference type="ARBA" id="ARBA00023002"/>
    </source>
</evidence>
<dbReference type="InterPro" id="IPR006094">
    <property type="entry name" value="Oxid_FAD_bind_N"/>
</dbReference>